<protein>
    <submittedName>
        <fullName evidence="2">Uncharacterized protein</fullName>
    </submittedName>
</protein>
<sequence length="235" mass="24566">MARDRGCNGTVEICDVGDSVVAFDGTHRRFCDAEEEMNLRLPLIAASAVSVLLVAGCSADDTSPAPPTPSSSAPTTVSPSDDSPPTPATPQTTVEVTAPPGQITFECGDTSLYQSGTALYSDGSTGYEPSCDTYVPPPERTLLHCDIGGAAVYTDGSYSATDPRCSYLADEPNSNPNPGGGYQYNPEEDRNDDGVVNGYERCGVLCGDPPTSGDIQTQHGCEEGYITGPSCDPYR</sequence>
<gene>
    <name evidence="2" type="ORF">NCTC1934_04694</name>
</gene>
<dbReference type="AlphaFoldDB" id="A0A378YXV5"/>
<evidence type="ECO:0000256" key="1">
    <source>
        <dbReference type="SAM" id="MobiDB-lite"/>
    </source>
</evidence>
<feature type="region of interest" description="Disordered" evidence="1">
    <location>
        <begin position="167"/>
        <end position="195"/>
    </location>
</feature>
<proteinExistence type="predicted"/>
<reference evidence="2 3" key="1">
    <citation type="submission" date="2018-06" db="EMBL/GenBank/DDBJ databases">
        <authorList>
            <consortium name="Pathogen Informatics"/>
            <person name="Doyle S."/>
        </authorList>
    </citation>
    <scope>NUCLEOTIDE SEQUENCE [LARGE SCALE GENOMIC DNA]</scope>
    <source>
        <strain evidence="2 3">NCTC1934</strain>
    </source>
</reference>
<evidence type="ECO:0000313" key="3">
    <source>
        <dbReference type="Proteomes" id="UP000255467"/>
    </source>
</evidence>
<name>A0A378YXV5_9NOCA</name>
<feature type="compositionally biased region" description="Low complexity" evidence="1">
    <location>
        <begin position="89"/>
        <end position="100"/>
    </location>
</feature>
<accession>A0A378YXV5</accession>
<organism evidence="2 3">
    <name type="scientific">Nocardia otitidiscaviarum</name>
    <dbReference type="NCBI Taxonomy" id="1823"/>
    <lineage>
        <taxon>Bacteria</taxon>
        <taxon>Bacillati</taxon>
        <taxon>Actinomycetota</taxon>
        <taxon>Actinomycetes</taxon>
        <taxon>Mycobacteriales</taxon>
        <taxon>Nocardiaceae</taxon>
        <taxon>Nocardia</taxon>
    </lineage>
</organism>
<feature type="compositionally biased region" description="Low complexity" evidence="1">
    <location>
        <begin position="70"/>
        <end position="81"/>
    </location>
</feature>
<dbReference type="EMBL" id="UGRY01000002">
    <property type="protein sequence ID" value="SUA81271.1"/>
    <property type="molecule type" value="Genomic_DNA"/>
</dbReference>
<keyword evidence="3" id="KW-1185">Reference proteome</keyword>
<evidence type="ECO:0000313" key="2">
    <source>
        <dbReference type="EMBL" id="SUA81271.1"/>
    </source>
</evidence>
<feature type="region of interest" description="Disordered" evidence="1">
    <location>
        <begin position="59"/>
        <end position="101"/>
    </location>
</feature>
<dbReference type="Proteomes" id="UP000255467">
    <property type="component" value="Unassembled WGS sequence"/>
</dbReference>